<dbReference type="KEGG" id="bkr:AAFP32_03430"/>
<keyword evidence="2 7" id="KW-0813">Transport</keyword>
<evidence type="ECO:0000256" key="7">
    <source>
        <dbReference type="RuleBase" id="RU363032"/>
    </source>
</evidence>
<dbReference type="EMBL" id="CP158281">
    <property type="protein sequence ID" value="XBV89795.1"/>
    <property type="molecule type" value="Genomic_DNA"/>
</dbReference>
<comment type="subcellular location">
    <subcellularLocation>
        <location evidence="1 7">Cell membrane</location>
        <topology evidence="1 7">Multi-pass membrane protein</topology>
    </subcellularLocation>
</comment>
<keyword evidence="3" id="KW-1003">Cell membrane</keyword>
<keyword evidence="4 7" id="KW-0812">Transmembrane</keyword>
<evidence type="ECO:0000259" key="9">
    <source>
        <dbReference type="PROSITE" id="PS50928"/>
    </source>
</evidence>
<dbReference type="InterPro" id="IPR000515">
    <property type="entry name" value="MetI-like"/>
</dbReference>
<gene>
    <name evidence="10" type="ORF">AAFP32_03430</name>
</gene>
<dbReference type="PANTHER" id="PTHR43163">
    <property type="entry name" value="DIPEPTIDE TRANSPORT SYSTEM PERMEASE PROTEIN DPPB-RELATED"/>
    <property type="match status" value="1"/>
</dbReference>
<dbReference type="PANTHER" id="PTHR43163:SF6">
    <property type="entry name" value="DIPEPTIDE TRANSPORT SYSTEM PERMEASE PROTEIN DPPB-RELATED"/>
    <property type="match status" value="1"/>
</dbReference>
<evidence type="ECO:0000256" key="6">
    <source>
        <dbReference type="ARBA" id="ARBA00023136"/>
    </source>
</evidence>
<dbReference type="Pfam" id="PF00528">
    <property type="entry name" value="BPD_transp_1"/>
    <property type="match status" value="1"/>
</dbReference>
<evidence type="ECO:0000256" key="2">
    <source>
        <dbReference type="ARBA" id="ARBA00022448"/>
    </source>
</evidence>
<dbReference type="SUPFAM" id="SSF161098">
    <property type="entry name" value="MetI-like"/>
    <property type="match status" value="1"/>
</dbReference>
<feature type="transmembrane region" description="Helical" evidence="7">
    <location>
        <begin position="185"/>
        <end position="205"/>
    </location>
</feature>
<evidence type="ECO:0000256" key="5">
    <source>
        <dbReference type="ARBA" id="ARBA00022989"/>
    </source>
</evidence>
<comment type="similarity">
    <text evidence="7">Belongs to the binding-protein-dependent transport system permease family.</text>
</comment>
<protein>
    <submittedName>
        <fullName evidence="10">ABC transporter permease</fullName>
    </submittedName>
</protein>
<name>A0AAU7ULS5_9MICO</name>
<reference evidence="10" key="1">
    <citation type="submission" date="2024-06" db="EMBL/GenBank/DDBJ databases">
        <title>Brevibacterium koreense sp. nov., isolated from jogae-jeotgal, a Korean fermented seafood.</title>
        <authorList>
            <person name="Whon T.W."/>
            <person name="Nam S."/>
            <person name="Kim Y."/>
        </authorList>
    </citation>
    <scope>NUCLEOTIDE SEQUENCE</scope>
    <source>
        <strain evidence="10">CBA3109</strain>
    </source>
</reference>
<proteinExistence type="inferred from homology"/>
<dbReference type="InterPro" id="IPR035906">
    <property type="entry name" value="MetI-like_sf"/>
</dbReference>
<feature type="transmembrane region" description="Helical" evidence="7">
    <location>
        <begin position="239"/>
        <end position="265"/>
    </location>
</feature>
<sequence length="357" mass="37481">MVGRAEMILDIRYLFLRLGQALLVLLLAFTAAFILLSLIPGDGVTARFADPALGLSPDQIAQIRTETGADESWISRYFLSLGGFLTGNFGFSVQTGSSVSTIIAAALPSTAVLALSGFVSALVLAVVIAVLATYGPFAWLRKLLDSVPSLFISIPVFWLGILLIQIFSFQLGFVSVVSPGPAEALVLPTLTVAVPLSAPIAQVLIRSITDVKASGFVKVTSAKGAGELWILVHTVARNAVLPGLTIIGLVFGELVAGAVVTETVFGRNGIGQITAQAVTHRDNPILLAVVVIATLAYVTINLIVDLLYPVIDVRLRTQPGAASAGKKPADEPTRRALSTTAASVGVDLDWDDKDTHS</sequence>
<feature type="region of interest" description="Disordered" evidence="8">
    <location>
        <begin position="321"/>
        <end position="340"/>
    </location>
</feature>
<dbReference type="AlphaFoldDB" id="A0AAU7ULS5"/>
<dbReference type="GO" id="GO:0005886">
    <property type="term" value="C:plasma membrane"/>
    <property type="evidence" value="ECO:0007669"/>
    <property type="project" value="UniProtKB-SubCell"/>
</dbReference>
<dbReference type="GO" id="GO:0055085">
    <property type="term" value="P:transmembrane transport"/>
    <property type="evidence" value="ECO:0007669"/>
    <property type="project" value="InterPro"/>
</dbReference>
<keyword evidence="6 7" id="KW-0472">Membrane</keyword>
<accession>A0AAU7ULS5</accession>
<evidence type="ECO:0000313" key="10">
    <source>
        <dbReference type="EMBL" id="XBV89795.1"/>
    </source>
</evidence>
<evidence type="ECO:0000256" key="4">
    <source>
        <dbReference type="ARBA" id="ARBA00022692"/>
    </source>
</evidence>
<feature type="transmembrane region" description="Helical" evidence="7">
    <location>
        <begin position="285"/>
        <end position="308"/>
    </location>
</feature>
<feature type="transmembrane region" description="Helical" evidence="7">
    <location>
        <begin position="111"/>
        <end position="137"/>
    </location>
</feature>
<keyword evidence="5 7" id="KW-1133">Transmembrane helix</keyword>
<dbReference type="Gene3D" id="1.10.3720.10">
    <property type="entry name" value="MetI-like"/>
    <property type="match status" value="1"/>
</dbReference>
<feature type="transmembrane region" description="Helical" evidence="7">
    <location>
        <begin position="149"/>
        <end position="173"/>
    </location>
</feature>
<dbReference type="CDD" id="cd06261">
    <property type="entry name" value="TM_PBP2"/>
    <property type="match status" value="1"/>
</dbReference>
<evidence type="ECO:0000256" key="3">
    <source>
        <dbReference type="ARBA" id="ARBA00022475"/>
    </source>
</evidence>
<feature type="domain" description="ABC transmembrane type-1" evidence="9">
    <location>
        <begin position="107"/>
        <end position="308"/>
    </location>
</feature>
<evidence type="ECO:0000256" key="8">
    <source>
        <dbReference type="SAM" id="MobiDB-lite"/>
    </source>
</evidence>
<evidence type="ECO:0000256" key="1">
    <source>
        <dbReference type="ARBA" id="ARBA00004651"/>
    </source>
</evidence>
<organism evidence="10">
    <name type="scientific">Brevibacterium koreense</name>
    <dbReference type="NCBI Taxonomy" id="3140787"/>
    <lineage>
        <taxon>Bacteria</taxon>
        <taxon>Bacillati</taxon>
        <taxon>Actinomycetota</taxon>
        <taxon>Actinomycetes</taxon>
        <taxon>Micrococcales</taxon>
        <taxon>Brevibacteriaceae</taxon>
        <taxon>Brevibacterium</taxon>
    </lineage>
</organism>
<dbReference type="PROSITE" id="PS50928">
    <property type="entry name" value="ABC_TM1"/>
    <property type="match status" value="1"/>
</dbReference>
<dbReference type="RefSeq" id="WP_350270657.1">
    <property type="nucleotide sequence ID" value="NZ_CP158281.1"/>
</dbReference>
<feature type="transmembrane region" description="Helical" evidence="7">
    <location>
        <begin position="21"/>
        <end position="39"/>
    </location>
</feature>